<protein>
    <submittedName>
        <fullName evidence="1">Uncharacterized protein</fullName>
    </submittedName>
</protein>
<proteinExistence type="predicted"/>
<dbReference type="AlphaFoldDB" id="A0A194VVY3"/>
<gene>
    <name evidence="1" type="ORF">VM1G_11587</name>
</gene>
<keyword evidence="2" id="KW-1185">Reference proteome</keyword>
<dbReference type="Proteomes" id="UP000078559">
    <property type="component" value="Chromosome 4"/>
</dbReference>
<dbReference type="EMBL" id="CM003101">
    <property type="protein sequence ID" value="KUI68152.1"/>
    <property type="molecule type" value="Genomic_DNA"/>
</dbReference>
<evidence type="ECO:0000313" key="1">
    <source>
        <dbReference type="EMBL" id="KUI68152.1"/>
    </source>
</evidence>
<reference evidence="1" key="1">
    <citation type="submission" date="2014-12" db="EMBL/GenBank/DDBJ databases">
        <title>Genome Sequence of Valsa Canker Pathogens Uncovers a Specific Adaption of Colonization on Woody Bark.</title>
        <authorList>
            <person name="Yin Z."/>
            <person name="Liu H."/>
            <person name="Gao X."/>
            <person name="Li Z."/>
            <person name="Song N."/>
            <person name="Ke X."/>
            <person name="Dai Q."/>
            <person name="Wu Y."/>
            <person name="Sun Y."/>
            <person name="Xu J.-R."/>
            <person name="Kang Z.K."/>
            <person name="Wang L."/>
            <person name="Huang L."/>
        </authorList>
    </citation>
    <scope>NUCLEOTIDE SEQUENCE [LARGE SCALE GENOMIC DNA]</scope>
    <source>
        <strain evidence="1">03-8</strain>
    </source>
</reference>
<evidence type="ECO:0000313" key="2">
    <source>
        <dbReference type="Proteomes" id="UP000078559"/>
    </source>
</evidence>
<name>A0A194VVY3_CYTMA</name>
<sequence>MSLAIVVSAMAASDRSRGNPLGFPSTSKLWGCFQMFEKSFQVFVRLQEYEVWKLVLHLAWDAMTPDFSPQESGALAVRPSTHLHWPPSLHHRAHRSRHQPDWPMLHTMVSPLLRLFLEPI</sequence>
<organism evidence="1 2">
    <name type="scientific">Cytospora mali</name>
    <name type="common">Apple Valsa canker fungus</name>
    <name type="synonym">Valsa mali</name>
    <dbReference type="NCBI Taxonomy" id="578113"/>
    <lineage>
        <taxon>Eukaryota</taxon>
        <taxon>Fungi</taxon>
        <taxon>Dikarya</taxon>
        <taxon>Ascomycota</taxon>
        <taxon>Pezizomycotina</taxon>
        <taxon>Sordariomycetes</taxon>
        <taxon>Sordariomycetidae</taxon>
        <taxon>Diaporthales</taxon>
        <taxon>Cytosporaceae</taxon>
        <taxon>Cytospora</taxon>
    </lineage>
</organism>
<accession>A0A194VVY3</accession>